<proteinExistence type="predicted"/>
<evidence type="ECO:0000313" key="3">
    <source>
        <dbReference type="Proteomes" id="UP000825935"/>
    </source>
</evidence>
<accession>A0A8T2UQ18</accession>
<feature type="compositionally biased region" description="Basic residues" evidence="1">
    <location>
        <begin position="104"/>
        <end position="114"/>
    </location>
</feature>
<feature type="region of interest" description="Disordered" evidence="1">
    <location>
        <begin position="83"/>
        <end position="114"/>
    </location>
</feature>
<keyword evidence="3" id="KW-1185">Reference proteome</keyword>
<sequence length="114" mass="13148">MTCPCARCRSMVRLDVDWVTTNMEYGSFYGEKKGRHSGNPADKKAQLRLRLQNNVHKQEMNECRIQGQIDGCGGTRDVVDGGYRNNHNKCQQEDKHKASVVHREKNKKKFVKKP</sequence>
<name>A0A8T2UQ18_CERRI</name>
<dbReference type="Proteomes" id="UP000825935">
    <property type="component" value="Chromosome 6"/>
</dbReference>
<dbReference type="EMBL" id="CM035411">
    <property type="protein sequence ID" value="KAH7435966.1"/>
    <property type="molecule type" value="Genomic_DNA"/>
</dbReference>
<organism evidence="2 3">
    <name type="scientific">Ceratopteris richardii</name>
    <name type="common">Triangle waterfern</name>
    <dbReference type="NCBI Taxonomy" id="49495"/>
    <lineage>
        <taxon>Eukaryota</taxon>
        <taxon>Viridiplantae</taxon>
        <taxon>Streptophyta</taxon>
        <taxon>Embryophyta</taxon>
        <taxon>Tracheophyta</taxon>
        <taxon>Polypodiopsida</taxon>
        <taxon>Polypodiidae</taxon>
        <taxon>Polypodiales</taxon>
        <taxon>Pteridineae</taxon>
        <taxon>Pteridaceae</taxon>
        <taxon>Parkerioideae</taxon>
        <taxon>Ceratopteris</taxon>
    </lineage>
</organism>
<comment type="caution">
    <text evidence="2">The sequence shown here is derived from an EMBL/GenBank/DDBJ whole genome shotgun (WGS) entry which is preliminary data.</text>
</comment>
<dbReference type="AlphaFoldDB" id="A0A8T2UQ18"/>
<feature type="compositionally biased region" description="Basic and acidic residues" evidence="1">
    <location>
        <begin position="90"/>
        <end position="103"/>
    </location>
</feature>
<evidence type="ECO:0000256" key="1">
    <source>
        <dbReference type="SAM" id="MobiDB-lite"/>
    </source>
</evidence>
<protein>
    <submittedName>
        <fullName evidence="2">Uncharacterized protein</fullName>
    </submittedName>
</protein>
<evidence type="ECO:0000313" key="2">
    <source>
        <dbReference type="EMBL" id="KAH7435966.1"/>
    </source>
</evidence>
<reference evidence="2" key="1">
    <citation type="submission" date="2021-08" db="EMBL/GenBank/DDBJ databases">
        <title>WGS assembly of Ceratopteris richardii.</title>
        <authorList>
            <person name="Marchant D.B."/>
            <person name="Chen G."/>
            <person name="Jenkins J."/>
            <person name="Shu S."/>
            <person name="Leebens-Mack J."/>
            <person name="Grimwood J."/>
            <person name="Schmutz J."/>
            <person name="Soltis P."/>
            <person name="Soltis D."/>
            <person name="Chen Z.-H."/>
        </authorList>
    </citation>
    <scope>NUCLEOTIDE SEQUENCE</scope>
    <source>
        <strain evidence="2">Whitten #5841</strain>
        <tissue evidence="2">Leaf</tissue>
    </source>
</reference>
<gene>
    <name evidence="2" type="ORF">KP509_06G086000</name>
</gene>